<reference evidence="2 3" key="1">
    <citation type="journal article" date="2012" name="J. Bacteriol.">
        <title>Complete Genome Sequence of Flavobacterium indicum GPSTA100-9T, Isolated from Warm Spring Water.</title>
        <authorList>
            <person name="Barbier P."/>
            <person name="Houel A."/>
            <person name="Loux V."/>
            <person name="Poulain J."/>
            <person name="Bernardet J.F."/>
            <person name="Touchon M."/>
            <person name="Duchaud E."/>
        </authorList>
    </citation>
    <scope>NUCLEOTIDE SEQUENCE [LARGE SCALE GENOMIC DNA]</scope>
    <source>
        <strain evidence="3">DSM 17447 / CIP 109464 / GPTSA100-9</strain>
    </source>
</reference>
<dbReference type="Proteomes" id="UP000007599">
    <property type="component" value="Chromosome I"/>
</dbReference>
<feature type="transmembrane region" description="Helical" evidence="1">
    <location>
        <begin position="244"/>
        <end position="263"/>
    </location>
</feature>
<feature type="transmembrane region" description="Helical" evidence="1">
    <location>
        <begin position="112"/>
        <end position="132"/>
    </location>
</feature>
<dbReference type="HOGENOM" id="CLU_077968_0_1_10"/>
<keyword evidence="1" id="KW-0472">Membrane</keyword>
<evidence type="ECO:0000256" key="1">
    <source>
        <dbReference type="SAM" id="Phobius"/>
    </source>
</evidence>
<feature type="transmembrane region" description="Helical" evidence="1">
    <location>
        <begin position="65"/>
        <end position="86"/>
    </location>
</feature>
<dbReference type="Gene3D" id="1.20.1300.10">
    <property type="entry name" value="Fumarate reductase/succinate dehydrogenase, transmembrane subunit"/>
    <property type="match status" value="1"/>
</dbReference>
<dbReference type="NCBIfam" id="TIGR02046">
    <property type="entry name" value="sdhC_b558_fam"/>
    <property type="match status" value="1"/>
</dbReference>
<dbReference type="KEGG" id="fin:KQS_13415"/>
<evidence type="ECO:0000313" key="3">
    <source>
        <dbReference type="Proteomes" id="UP000007599"/>
    </source>
</evidence>
<dbReference type="PATRIC" id="fig|1094466.5.peg.2628"/>
<proteinExistence type="predicted"/>
<name>H8XRZ6_FLAIG</name>
<organism evidence="2 3">
    <name type="scientific">Flavobacterium indicum (strain DSM 17447 / CIP 109464 / GPTSA100-9)</name>
    <dbReference type="NCBI Taxonomy" id="1094466"/>
    <lineage>
        <taxon>Bacteria</taxon>
        <taxon>Pseudomonadati</taxon>
        <taxon>Bacteroidota</taxon>
        <taxon>Flavobacteriia</taxon>
        <taxon>Flavobacteriales</taxon>
        <taxon>Flavobacteriaceae</taxon>
        <taxon>Flavobacterium</taxon>
    </lineage>
</organism>
<accession>H8XRZ6</accession>
<dbReference type="SUPFAM" id="SSF81343">
    <property type="entry name" value="Fumarate reductase respiratory complex transmembrane subunits"/>
    <property type="match status" value="1"/>
</dbReference>
<dbReference type="AlphaFoldDB" id="H8XRZ6"/>
<dbReference type="OrthoDB" id="9802842at2"/>
<dbReference type="GO" id="GO:0016491">
    <property type="term" value="F:oxidoreductase activity"/>
    <property type="evidence" value="ECO:0007669"/>
    <property type="project" value="UniProtKB-KW"/>
</dbReference>
<keyword evidence="2" id="KW-0560">Oxidoreductase</keyword>
<reference evidence="3" key="2">
    <citation type="submission" date="2012-03" db="EMBL/GenBank/DDBJ databases">
        <title>Complete genome sequence of Flavobacterium indicum GPTSA100-9T, isolated from warm spring water.</title>
        <authorList>
            <person name="Barbier P."/>
            <person name="Houel A."/>
            <person name="Loux V."/>
            <person name="Poulain J."/>
            <person name="Bernardet J.-F."/>
            <person name="Touchon M."/>
            <person name="Duchaud E."/>
        </authorList>
    </citation>
    <scope>NUCLEOTIDE SEQUENCE [LARGE SCALE GENOMIC DNA]</scope>
    <source>
        <strain evidence="3">DSM 17447 / CIP 109464 / GPTSA100-9</strain>
    </source>
</reference>
<dbReference type="GO" id="GO:0016020">
    <property type="term" value="C:membrane"/>
    <property type="evidence" value="ECO:0007669"/>
    <property type="project" value="InterPro"/>
</dbReference>
<dbReference type="InterPro" id="IPR034804">
    <property type="entry name" value="SQR/QFR_C/D"/>
</dbReference>
<dbReference type="InterPro" id="IPR011138">
    <property type="entry name" value="Cytochrome_b-558"/>
</dbReference>
<gene>
    <name evidence="2" type="primary">sdhC</name>
    <name evidence="2" type="ordered locus">KQS_13415</name>
</gene>
<dbReference type="EMBL" id="HE774682">
    <property type="protein sequence ID" value="CCG54580.1"/>
    <property type="molecule type" value="Genomic_DNA"/>
</dbReference>
<keyword evidence="1" id="KW-1133">Transmembrane helix</keyword>
<dbReference type="RefSeq" id="WP_014389698.1">
    <property type="nucleotide sequence ID" value="NC_017025.1"/>
</dbReference>
<dbReference type="eggNOG" id="ENOG502Z7RU">
    <property type="taxonomic scope" value="Bacteria"/>
</dbReference>
<dbReference type="CDD" id="cd03498">
    <property type="entry name" value="SQR_TypeB_2_TM"/>
    <property type="match status" value="1"/>
</dbReference>
<evidence type="ECO:0000313" key="2">
    <source>
        <dbReference type="EMBL" id="CCG54580.1"/>
    </source>
</evidence>
<feature type="transmembrane region" description="Helical" evidence="1">
    <location>
        <begin position="284"/>
        <end position="308"/>
    </location>
</feature>
<keyword evidence="1" id="KW-0812">Transmembrane</keyword>
<protein>
    <submittedName>
        <fullName evidence="2">Probable Succinate dehydrogenase, cytochrome b subunit</fullName>
        <ecNumber evidence="2">1.3.99.1</ecNumber>
    </submittedName>
</protein>
<keyword evidence="3" id="KW-1185">Reference proteome</keyword>
<dbReference type="STRING" id="1094466.KQS_13415"/>
<sequence>MAKSAFLKSSIAKKYWMALTGLFLCLFLVGHLLGNLQLLAGRSTEAALQFNKYALFMTSNPAVKVLSYLTYISILFHAIDGIALAIQNKKARPVNYAYKNDSVSSSFSSRNMAVLGTLVLVFIATHMVNFWAKMHFDKNMPLQTIAAENMGQKVEFFVSTNNGLAGNDAFLGKFIPTNAVDGKYYFVEGNSIYLNREFKDIHDGNKLKKEKIKIAEGYKDLHKITIEFFKSKGKLFGAIPNEGLLFTIFYVFSMAVLGFHLWHGFQSAFQSLGVNNKFTPAIQFFGKVFSVIVPLLFAIIPLYIHFILK</sequence>
<dbReference type="EC" id="1.3.99.1" evidence="2"/>